<dbReference type="GO" id="GO:0005886">
    <property type="term" value="C:plasma membrane"/>
    <property type="evidence" value="ECO:0007669"/>
    <property type="project" value="UniProtKB-SubCell"/>
</dbReference>
<dbReference type="OrthoDB" id="7843639at2"/>
<reference evidence="11 12" key="1">
    <citation type="submission" date="2017-07" db="EMBL/GenBank/DDBJ databases">
        <authorList>
            <person name="Sun Z.S."/>
            <person name="Albrecht U."/>
            <person name="Echele G."/>
            <person name="Lee C.C."/>
        </authorList>
    </citation>
    <scope>NUCLEOTIDE SEQUENCE [LARGE SCALE GENOMIC DNA]</scope>
    <source>
        <strain evidence="11 12">DSM 14827</strain>
    </source>
</reference>
<keyword evidence="6 9" id="KW-1133">Transmembrane helix</keyword>
<dbReference type="InterPro" id="IPR055348">
    <property type="entry name" value="DctQ"/>
</dbReference>
<evidence type="ECO:0000259" key="10">
    <source>
        <dbReference type="Pfam" id="PF04290"/>
    </source>
</evidence>
<dbReference type="AlphaFoldDB" id="A0A239PU13"/>
<comment type="similarity">
    <text evidence="8 9">Belongs to the TRAP transporter small permease family.</text>
</comment>
<evidence type="ECO:0000256" key="6">
    <source>
        <dbReference type="ARBA" id="ARBA00022989"/>
    </source>
</evidence>
<evidence type="ECO:0000256" key="4">
    <source>
        <dbReference type="ARBA" id="ARBA00022519"/>
    </source>
</evidence>
<feature type="domain" description="Tripartite ATP-independent periplasmic transporters DctQ component" evidence="10">
    <location>
        <begin position="23"/>
        <end position="155"/>
    </location>
</feature>
<keyword evidence="3" id="KW-1003">Cell membrane</keyword>
<feature type="transmembrane region" description="Helical" evidence="9">
    <location>
        <begin position="51"/>
        <end position="68"/>
    </location>
</feature>
<feature type="transmembrane region" description="Helical" evidence="9">
    <location>
        <begin position="130"/>
        <end position="150"/>
    </location>
</feature>
<accession>A0A239PU13</accession>
<keyword evidence="2 9" id="KW-0813">Transport</keyword>
<comment type="subcellular location">
    <subcellularLocation>
        <location evidence="1 9">Cell inner membrane</location>
        <topology evidence="1 9">Multi-pass membrane protein</topology>
    </subcellularLocation>
</comment>
<feature type="transmembrane region" description="Helical" evidence="9">
    <location>
        <begin position="89"/>
        <end position="110"/>
    </location>
</feature>
<dbReference type="RefSeq" id="WP_089343958.1">
    <property type="nucleotide sequence ID" value="NZ_CP067132.1"/>
</dbReference>
<dbReference type="EMBL" id="FZQB01000005">
    <property type="protein sequence ID" value="SNT73402.1"/>
    <property type="molecule type" value="Genomic_DNA"/>
</dbReference>
<comment type="function">
    <text evidence="9">Part of the tripartite ATP-independent periplasmic (TRAP) transport system.</text>
</comment>
<name>A0A239PU13_9RHOB</name>
<evidence type="ECO:0000256" key="3">
    <source>
        <dbReference type="ARBA" id="ARBA00022475"/>
    </source>
</evidence>
<keyword evidence="12" id="KW-1185">Reference proteome</keyword>
<dbReference type="GO" id="GO:0015740">
    <property type="term" value="P:C4-dicarboxylate transport"/>
    <property type="evidence" value="ECO:0007669"/>
    <property type="project" value="TreeGrafter"/>
</dbReference>
<evidence type="ECO:0000256" key="2">
    <source>
        <dbReference type="ARBA" id="ARBA00022448"/>
    </source>
</evidence>
<protein>
    <recommendedName>
        <fullName evidence="9">TRAP transporter small permease protein</fullName>
    </recommendedName>
</protein>
<dbReference type="PANTHER" id="PTHR35011">
    <property type="entry name" value="2,3-DIKETO-L-GULONATE TRAP TRANSPORTER SMALL PERMEASE PROTEIN YIAM"/>
    <property type="match status" value="1"/>
</dbReference>
<comment type="caution">
    <text evidence="9">Lacks conserved residue(s) required for the propagation of feature annotation.</text>
</comment>
<dbReference type="PANTHER" id="PTHR35011:SF2">
    <property type="entry name" value="2,3-DIKETO-L-GULONATE TRAP TRANSPORTER SMALL PERMEASE PROTEIN YIAM"/>
    <property type="match status" value="1"/>
</dbReference>
<gene>
    <name evidence="11" type="ORF">SAMN05444959_1059</name>
</gene>
<keyword evidence="7 9" id="KW-0472">Membrane</keyword>
<keyword evidence="4 9" id="KW-0997">Cell inner membrane</keyword>
<proteinExistence type="inferred from homology"/>
<dbReference type="InterPro" id="IPR007387">
    <property type="entry name" value="TRAP_DctQ"/>
</dbReference>
<evidence type="ECO:0000256" key="1">
    <source>
        <dbReference type="ARBA" id="ARBA00004429"/>
    </source>
</evidence>
<evidence type="ECO:0000256" key="7">
    <source>
        <dbReference type="ARBA" id="ARBA00023136"/>
    </source>
</evidence>
<evidence type="ECO:0000313" key="11">
    <source>
        <dbReference type="EMBL" id="SNT73402.1"/>
    </source>
</evidence>
<evidence type="ECO:0000256" key="9">
    <source>
        <dbReference type="RuleBase" id="RU369079"/>
    </source>
</evidence>
<comment type="subunit">
    <text evidence="9">The complex comprises the extracytoplasmic solute receptor protein and the two transmembrane proteins.</text>
</comment>
<dbReference type="GO" id="GO:0022857">
    <property type="term" value="F:transmembrane transporter activity"/>
    <property type="evidence" value="ECO:0007669"/>
    <property type="project" value="UniProtKB-UniRule"/>
</dbReference>
<organism evidence="11 12">
    <name type="scientific">Paracoccus seriniphilus</name>
    <dbReference type="NCBI Taxonomy" id="184748"/>
    <lineage>
        <taxon>Bacteria</taxon>
        <taxon>Pseudomonadati</taxon>
        <taxon>Pseudomonadota</taxon>
        <taxon>Alphaproteobacteria</taxon>
        <taxon>Rhodobacterales</taxon>
        <taxon>Paracoccaceae</taxon>
        <taxon>Paracoccus</taxon>
    </lineage>
</organism>
<dbReference type="Proteomes" id="UP000198307">
    <property type="component" value="Unassembled WGS sequence"/>
</dbReference>
<sequence length="167" mass="18234">MKSFLAATRLAERICLVSLLLGMTALFAFNIAMRLFGGAHASGFHWIDEVVRTMNIFMVFLAAGLALERGKHVAVDTWRDRIATSSRIPLRRIIDTAGVLFSLYMAWVAARTAAFVFATGQQSATLSMPIGWIYVAPSAGFVLLAIRYGASLMGAIDRFSPQSEVAE</sequence>
<keyword evidence="5 9" id="KW-0812">Transmembrane</keyword>
<evidence type="ECO:0000256" key="5">
    <source>
        <dbReference type="ARBA" id="ARBA00022692"/>
    </source>
</evidence>
<dbReference type="Pfam" id="PF04290">
    <property type="entry name" value="DctQ"/>
    <property type="match status" value="1"/>
</dbReference>
<evidence type="ECO:0000313" key="12">
    <source>
        <dbReference type="Proteomes" id="UP000198307"/>
    </source>
</evidence>
<evidence type="ECO:0000256" key="8">
    <source>
        <dbReference type="ARBA" id="ARBA00038436"/>
    </source>
</evidence>